<protein>
    <submittedName>
        <fullName evidence="1">Uncharacterized protein</fullName>
    </submittedName>
</protein>
<evidence type="ECO:0000313" key="1">
    <source>
        <dbReference type="EMBL" id="ORY86488.1"/>
    </source>
</evidence>
<name>A0A1Y2FR77_9FUNG</name>
<gene>
    <name evidence="1" type="ORF">LY90DRAFT_663136</name>
</gene>
<dbReference type="AlphaFoldDB" id="A0A1Y2FR77"/>
<sequence length="301" mass="35829">MEFNEVLHLIPNLFNEINRINKLYECLNSLLRFYGLNYQNFNIDCNNLNFDNLSHEIEAYFEIPKFRSNGERTFNNYLEVFPELHDILITNDIPRETLNPQSLIKKLPYKEIKNSNSREIHINIQNNNGNTEDVYLLGIGIFNSNTENIYDLKECLENFISNGSLDDLIRFSTFDPIDIINGHANITLNTGCNGFWIYHIVQNNGGILSEPFMLITYRQFLKRIESSYMKKNVFYVMKGMESLFSYYFYSMFHTNNKANKYEIRNIFHFKILFFNENNDNERIIRRNDAPVNDREHRILLK</sequence>
<keyword evidence="2" id="KW-1185">Reference proteome</keyword>
<reference evidence="1 2" key="1">
    <citation type="submission" date="2016-08" db="EMBL/GenBank/DDBJ databases">
        <title>A Parts List for Fungal Cellulosomes Revealed by Comparative Genomics.</title>
        <authorList>
            <consortium name="DOE Joint Genome Institute"/>
            <person name="Haitjema C.H."/>
            <person name="Gilmore S.P."/>
            <person name="Henske J.K."/>
            <person name="Solomon K.V."/>
            <person name="De Groot R."/>
            <person name="Kuo A."/>
            <person name="Mondo S.J."/>
            <person name="Salamov A.A."/>
            <person name="Labutti K."/>
            <person name="Zhao Z."/>
            <person name="Chiniquy J."/>
            <person name="Barry K."/>
            <person name="Brewer H.M."/>
            <person name="Purvine S.O."/>
            <person name="Wright A.T."/>
            <person name="Boxma B."/>
            <person name="Van Alen T."/>
            <person name="Hackstein J.H."/>
            <person name="Baker S.E."/>
            <person name="Grigoriev I.V."/>
            <person name="O'Malley M.A."/>
        </authorList>
    </citation>
    <scope>NUCLEOTIDE SEQUENCE [LARGE SCALE GENOMIC DNA]</scope>
    <source>
        <strain evidence="1 2">G1</strain>
    </source>
</reference>
<organism evidence="1 2">
    <name type="scientific">Neocallimastix californiae</name>
    <dbReference type="NCBI Taxonomy" id="1754190"/>
    <lineage>
        <taxon>Eukaryota</taxon>
        <taxon>Fungi</taxon>
        <taxon>Fungi incertae sedis</taxon>
        <taxon>Chytridiomycota</taxon>
        <taxon>Chytridiomycota incertae sedis</taxon>
        <taxon>Neocallimastigomycetes</taxon>
        <taxon>Neocallimastigales</taxon>
        <taxon>Neocallimastigaceae</taxon>
        <taxon>Neocallimastix</taxon>
    </lineage>
</organism>
<dbReference type="EMBL" id="MCOG01000002">
    <property type="protein sequence ID" value="ORY86488.1"/>
    <property type="molecule type" value="Genomic_DNA"/>
</dbReference>
<accession>A0A1Y2FR77</accession>
<comment type="caution">
    <text evidence="1">The sequence shown here is derived from an EMBL/GenBank/DDBJ whole genome shotgun (WGS) entry which is preliminary data.</text>
</comment>
<proteinExistence type="predicted"/>
<dbReference type="Proteomes" id="UP000193920">
    <property type="component" value="Unassembled WGS sequence"/>
</dbReference>
<evidence type="ECO:0000313" key="2">
    <source>
        <dbReference type="Proteomes" id="UP000193920"/>
    </source>
</evidence>